<proteinExistence type="predicted"/>
<sequence>MKKIFISIIVIAAIVSCAKDSPALIDAQTQLDFFKDWMRRNHPSAKELKDGVFMEYVERGKGETTIESLTSWLQLNYTMRTMENLVFATRDSNISRTVGAWSRTTHFCDDFVFYNPSDTKFSAGGWSAMLDLKGGDHVKMYVPAHLGYNASLGMNIPLAYNGEKGVSYQDRPYIFELKIKAITDKPDIYERDSVEKWALEKWRLRPGDTIVEGIFMKKIVENPGGNPIAKDSTVSLNLTTFFTDKFIISTTSETIAKEYKIYDPINKSYYPKAVVVGNETDNEILNKVLPFMRQGETAEILTVSKWTKEGVNGDAASVPQILPYQPRIYLVTVIPPEKK</sequence>
<dbReference type="STRING" id="1433126.BN938_1345"/>
<dbReference type="PROSITE" id="PS51257">
    <property type="entry name" value="PROKAR_LIPOPROTEIN"/>
    <property type="match status" value="1"/>
</dbReference>
<evidence type="ECO:0000313" key="3">
    <source>
        <dbReference type="Proteomes" id="UP000027616"/>
    </source>
</evidence>
<feature type="chain" id="PRO_5001590809" description="Peptidylprolyl isomerase" evidence="1">
    <location>
        <begin position="19"/>
        <end position="339"/>
    </location>
</feature>
<dbReference type="GO" id="GO:0003755">
    <property type="term" value="F:peptidyl-prolyl cis-trans isomerase activity"/>
    <property type="evidence" value="ECO:0007669"/>
    <property type="project" value="InterPro"/>
</dbReference>
<evidence type="ECO:0008006" key="4">
    <source>
        <dbReference type="Google" id="ProtNLM"/>
    </source>
</evidence>
<organism evidence="2 3">
    <name type="scientific">Mucinivorans hirudinis</name>
    <dbReference type="NCBI Taxonomy" id="1433126"/>
    <lineage>
        <taxon>Bacteria</taxon>
        <taxon>Pseudomonadati</taxon>
        <taxon>Bacteroidota</taxon>
        <taxon>Bacteroidia</taxon>
        <taxon>Bacteroidales</taxon>
        <taxon>Rikenellaceae</taxon>
        <taxon>Mucinivorans</taxon>
    </lineage>
</organism>
<dbReference type="HOGENOM" id="CLU_818394_0_0_10"/>
<evidence type="ECO:0000256" key="1">
    <source>
        <dbReference type="SAM" id="SignalP"/>
    </source>
</evidence>
<dbReference type="eggNOG" id="COG0545">
    <property type="taxonomic scope" value="Bacteria"/>
</dbReference>
<name>A0A060RCC1_9BACT</name>
<feature type="signal peptide" evidence="1">
    <location>
        <begin position="1"/>
        <end position="18"/>
    </location>
</feature>
<dbReference type="AlphaFoldDB" id="A0A060RCC1"/>
<dbReference type="InterPro" id="IPR046357">
    <property type="entry name" value="PPIase_dom_sf"/>
</dbReference>
<dbReference type="EMBL" id="HG934468">
    <property type="protein sequence ID" value="CDN31433.1"/>
    <property type="molecule type" value="Genomic_DNA"/>
</dbReference>
<evidence type="ECO:0000313" key="2">
    <source>
        <dbReference type="EMBL" id="CDN31433.1"/>
    </source>
</evidence>
<dbReference type="Proteomes" id="UP000027616">
    <property type="component" value="Chromosome I"/>
</dbReference>
<dbReference type="OrthoDB" id="9814548at2"/>
<accession>A0A060RCC1</accession>
<reference evidence="2 3" key="1">
    <citation type="journal article" date="2015" name="Genome Announc.">
        <title>Complete Genome Sequence of the Novel Leech Symbiont Mucinivorans hirudinis M3T.</title>
        <authorList>
            <person name="Nelson M.C."/>
            <person name="Bomar L."/>
            <person name="Graf J."/>
        </authorList>
    </citation>
    <scope>NUCLEOTIDE SEQUENCE [LARGE SCALE GENOMIC DNA]</scope>
    <source>
        <strain evidence="3">M3</strain>
    </source>
</reference>
<keyword evidence="3" id="KW-1185">Reference proteome</keyword>
<gene>
    <name evidence="2" type="ORF">BN938_1345</name>
</gene>
<keyword evidence="1" id="KW-0732">Signal</keyword>
<dbReference type="Gene3D" id="3.10.50.40">
    <property type="match status" value="1"/>
</dbReference>
<protein>
    <recommendedName>
        <fullName evidence="4">Peptidylprolyl isomerase</fullName>
    </recommendedName>
</protein>
<dbReference type="KEGG" id="rbc:BN938_1345"/>